<name>A0A2D3VCE5_9PEZI</name>
<dbReference type="AlphaFoldDB" id="A0A2D3VCE5"/>
<dbReference type="Proteomes" id="UP000225277">
    <property type="component" value="Unassembled WGS sequence"/>
</dbReference>
<keyword evidence="2" id="KW-1185">Reference proteome</keyword>
<organism evidence="1 2">
    <name type="scientific">Ramularia collo-cygni</name>
    <dbReference type="NCBI Taxonomy" id="112498"/>
    <lineage>
        <taxon>Eukaryota</taxon>
        <taxon>Fungi</taxon>
        <taxon>Dikarya</taxon>
        <taxon>Ascomycota</taxon>
        <taxon>Pezizomycotina</taxon>
        <taxon>Dothideomycetes</taxon>
        <taxon>Dothideomycetidae</taxon>
        <taxon>Mycosphaerellales</taxon>
        <taxon>Mycosphaerellaceae</taxon>
        <taxon>Ramularia</taxon>
    </lineage>
</organism>
<protein>
    <submittedName>
        <fullName evidence="1">Uncharacterized protein</fullName>
    </submittedName>
</protein>
<gene>
    <name evidence="1" type="ORF">RCC_05147</name>
</gene>
<evidence type="ECO:0000313" key="2">
    <source>
        <dbReference type="Proteomes" id="UP000225277"/>
    </source>
</evidence>
<dbReference type="GeneID" id="35600313"/>
<dbReference type="EMBL" id="FJUY01000007">
    <property type="protein sequence ID" value="CZT19299.1"/>
    <property type="molecule type" value="Genomic_DNA"/>
</dbReference>
<accession>A0A2D3VCE5</accession>
<reference evidence="1 2" key="1">
    <citation type="submission" date="2016-03" db="EMBL/GenBank/DDBJ databases">
        <authorList>
            <person name="Ploux O."/>
        </authorList>
    </citation>
    <scope>NUCLEOTIDE SEQUENCE [LARGE SCALE GENOMIC DNA]</scope>
    <source>
        <strain evidence="1 2">URUG2</strain>
    </source>
</reference>
<proteinExistence type="predicted"/>
<evidence type="ECO:0000313" key="1">
    <source>
        <dbReference type="EMBL" id="CZT19299.1"/>
    </source>
</evidence>
<sequence>MATQNASSRAIDSAVEMLNDFVADKHSSPIPLPSAEVPTQTSNDPTNVSATARVLAIPELLENILRLATSSPVYAFTTNKRSAPVSGRRHYRTPCKRLFILQRVNSTFKAVICRSKVLQQRMFLQAFDPPKEIPSDMVHTSCQESFQWLISGVVIELNYVQELTGRPEQLRLDSRSKSGVIITSSPAASWRKMKLHCVKGRGLIDIILCTEFDADFPVCKFREQDEMTLGKLYEGLKKLLPLLALVQDLERRTRSIYLNRNIWAPKKLELAKENLRVECARTDLWD</sequence>
<dbReference type="RefSeq" id="XP_023626189.1">
    <property type="nucleotide sequence ID" value="XM_023770421.1"/>
</dbReference>